<feature type="transmembrane region" description="Helical" evidence="8">
    <location>
        <begin position="644"/>
        <end position="666"/>
    </location>
</feature>
<dbReference type="GO" id="GO:0098838">
    <property type="term" value="P:folate transmembrane transport"/>
    <property type="evidence" value="ECO:0007669"/>
    <property type="project" value="TreeGrafter"/>
</dbReference>
<feature type="transmembrane region" description="Helical" evidence="8">
    <location>
        <begin position="417"/>
        <end position="438"/>
    </location>
</feature>
<feature type="region of interest" description="Disordered" evidence="7">
    <location>
        <begin position="1"/>
        <end position="46"/>
    </location>
</feature>
<feature type="transmembrane region" description="Helical" evidence="8">
    <location>
        <begin position="681"/>
        <end position="704"/>
    </location>
</feature>
<dbReference type="GO" id="GO:0016323">
    <property type="term" value="C:basolateral plasma membrane"/>
    <property type="evidence" value="ECO:0007669"/>
    <property type="project" value="TreeGrafter"/>
</dbReference>
<evidence type="ECO:0000256" key="2">
    <source>
        <dbReference type="ARBA" id="ARBA00005773"/>
    </source>
</evidence>
<dbReference type="PANTHER" id="PTHR10686:SF12">
    <property type="entry name" value="REDUCED FOLATE TRANSPORTER"/>
    <property type="match status" value="1"/>
</dbReference>
<evidence type="ECO:0000313" key="10">
    <source>
        <dbReference type="RefSeq" id="XP_044940253.1"/>
    </source>
</evidence>
<evidence type="ECO:0000256" key="3">
    <source>
        <dbReference type="ARBA" id="ARBA00022448"/>
    </source>
</evidence>
<gene>
    <name evidence="10" type="primary">SLC19A1</name>
</gene>
<evidence type="ECO:0000256" key="8">
    <source>
        <dbReference type="SAM" id="Phobius"/>
    </source>
</evidence>
<dbReference type="OrthoDB" id="18814at2759"/>
<evidence type="ECO:0000256" key="5">
    <source>
        <dbReference type="ARBA" id="ARBA00022989"/>
    </source>
</evidence>
<dbReference type="Pfam" id="PF01770">
    <property type="entry name" value="Folate_carrier"/>
    <property type="match status" value="2"/>
</dbReference>
<name>A0A8U0SC43_MUSPF</name>
<dbReference type="GO" id="GO:0016324">
    <property type="term" value="C:apical plasma membrane"/>
    <property type="evidence" value="ECO:0007669"/>
    <property type="project" value="TreeGrafter"/>
</dbReference>
<dbReference type="SUPFAM" id="SSF103473">
    <property type="entry name" value="MFS general substrate transporter"/>
    <property type="match status" value="1"/>
</dbReference>
<proteinExistence type="inferred from homology"/>
<evidence type="ECO:0000256" key="4">
    <source>
        <dbReference type="ARBA" id="ARBA00022692"/>
    </source>
</evidence>
<evidence type="ECO:0000256" key="1">
    <source>
        <dbReference type="ARBA" id="ARBA00004141"/>
    </source>
</evidence>
<feature type="transmembrane region" description="Helical" evidence="8">
    <location>
        <begin position="444"/>
        <end position="462"/>
    </location>
</feature>
<evidence type="ECO:0000256" key="7">
    <source>
        <dbReference type="SAM" id="MobiDB-lite"/>
    </source>
</evidence>
<dbReference type="AlphaFoldDB" id="A0A8U0SC43"/>
<dbReference type="GO" id="GO:0005542">
    <property type="term" value="F:folic acid binding"/>
    <property type="evidence" value="ECO:0007669"/>
    <property type="project" value="TreeGrafter"/>
</dbReference>
<dbReference type="Gene3D" id="1.20.1250.20">
    <property type="entry name" value="MFS general substrate transporter like domains"/>
    <property type="match status" value="1"/>
</dbReference>
<feature type="transmembrane region" description="Helical" evidence="8">
    <location>
        <begin position="524"/>
        <end position="544"/>
    </location>
</feature>
<accession>A0A8U0SC43</accession>
<dbReference type="InterPro" id="IPR002666">
    <property type="entry name" value="Folate_carrier"/>
</dbReference>
<comment type="similarity">
    <text evidence="2">Belongs to the reduced folate carrier (RFC) transporter (TC 2.A.48) family.</text>
</comment>
<keyword evidence="5 8" id="KW-1133">Transmembrane helix</keyword>
<dbReference type="InterPro" id="IPR036259">
    <property type="entry name" value="MFS_trans_sf"/>
</dbReference>
<sequence length="743" mass="81499">MGRTAWTRCWRPGPVSRHNHPGARVPRAGRRGIPGPPTRPGEPLARLPVPCRAQSWRRAGAESAGECLESGAVLQPSPEWTHTSQEESIPKGPVCSPRLPRRVRGLGAGARGVLRRFFTISGCPAPAGLVSEQKLESEPAQKSGMRLEKAVFHSAQSAERTLSYSSSGRPPVRVGDYPQLRSAIVSSGAAGGLGSMVPSGQVVEKDEPAEPGPDPEPDPELKSWRCLVFYLCFYGFMAQLRPGESFITPYLLSPDKNFTREQPILPIQRSSCLGATWIQIRARFLCFAVSLALACPHTRLLGRRPGNTRPRHPSVPLSRTHQVTNEITPVLSYSYLAVLVPMFLLTDYLRYTPVLVLQSASFVAAWLLLLLGRSVLHMQLMELCYSVTMAARIAYSSYIFSLVRPARYQRMAGYSRSAALLGVFTSSVLGQLLVSAAGVPFSTLNLASLGLLCCSLLLALFLRRPRRSLFFNRDAAARRGAAASELARMNPGAARGAWRDWTPARVLRELGATAHSPQLRLWSLWWVFNSAAYYLIVYYVHILWNVVHPTADSASVYNGGADAASTLLGAITSFSAGFVKIRWALWAKLVIAGVTAAQAALVFLMYSTNNIWLCYLAFVLFRGAYQFLVPIATFQIASSLSKELCALVFGVNTFLATVLKTIITLIVSDKRGLGLPVHSQFFIYFVYFLVLFGVYLLGALVVVLRHFRDGRRAPQPPALSPAEEKAMQPLATLEQSLQPEAKA</sequence>
<feature type="transmembrane region" description="Helical" evidence="8">
    <location>
        <begin position="323"/>
        <end position="345"/>
    </location>
</feature>
<dbReference type="Proteomes" id="UP000000715">
    <property type="component" value="Unplaced"/>
</dbReference>
<dbReference type="GO" id="GO:0008518">
    <property type="term" value="F:folate:monoatomic anion antiporter activity"/>
    <property type="evidence" value="ECO:0007669"/>
    <property type="project" value="TreeGrafter"/>
</dbReference>
<keyword evidence="3" id="KW-0813">Transport</keyword>
<feature type="region of interest" description="Disordered" evidence="7">
    <location>
        <begin position="196"/>
        <end position="219"/>
    </location>
</feature>
<feature type="compositionally biased region" description="Acidic residues" evidence="7">
    <location>
        <begin position="209"/>
        <end position="218"/>
    </location>
</feature>
<protein>
    <submittedName>
        <fullName evidence="10">Reduced folate transporter isoform X1</fullName>
    </submittedName>
</protein>
<evidence type="ECO:0000256" key="6">
    <source>
        <dbReference type="ARBA" id="ARBA00023136"/>
    </source>
</evidence>
<dbReference type="CTD" id="6573"/>
<evidence type="ECO:0000313" key="9">
    <source>
        <dbReference type="Proteomes" id="UP000000715"/>
    </source>
</evidence>
<dbReference type="GeneID" id="101676140"/>
<reference evidence="10" key="1">
    <citation type="submission" date="2025-08" db="UniProtKB">
        <authorList>
            <consortium name="RefSeq"/>
        </authorList>
    </citation>
    <scope>IDENTIFICATION</scope>
    <source>
        <tissue evidence="10">Brain</tissue>
    </source>
</reference>
<feature type="transmembrane region" description="Helical" evidence="8">
    <location>
        <begin position="585"/>
        <end position="606"/>
    </location>
</feature>
<comment type="subcellular location">
    <subcellularLocation>
        <location evidence="1">Membrane</location>
        <topology evidence="1">Multi-pass membrane protein</topology>
    </subcellularLocation>
</comment>
<feature type="transmembrane region" description="Helical" evidence="8">
    <location>
        <begin position="612"/>
        <end position="632"/>
    </location>
</feature>
<dbReference type="PANTHER" id="PTHR10686">
    <property type="entry name" value="FOLATE TRANSPORTER"/>
    <property type="match status" value="1"/>
</dbReference>
<dbReference type="RefSeq" id="XP_044940253.1">
    <property type="nucleotide sequence ID" value="XM_045084318.1"/>
</dbReference>
<organism evidence="9 10">
    <name type="scientific">Mustela putorius furo</name>
    <name type="common">European domestic ferret</name>
    <name type="synonym">Mustela furo</name>
    <dbReference type="NCBI Taxonomy" id="9669"/>
    <lineage>
        <taxon>Eukaryota</taxon>
        <taxon>Metazoa</taxon>
        <taxon>Chordata</taxon>
        <taxon>Craniata</taxon>
        <taxon>Vertebrata</taxon>
        <taxon>Euteleostomi</taxon>
        <taxon>Mammalia</taxon>
        <taxon>Eutheria</taxon>
        <taxon>Laurasiatheria</taxon>
        <taxon>Carnivora</taxon>
        <taxon>Caniformia</taxon>
        <taxon>Musteloidea</taxon>
        <taxon>Mustelidae</taxon>
        <taxon>Mustelinae</taxon>
        <taxon>Mustela</taxon>
    </lineage>
</organism>
<keyword evidence="4 8" id="KW-0812">Transmembrane</keyword>
<dbReference type="FunFam" id="1.20.1250.20:FF:000225">
    <property type="entry name" value="Solute carrier family 19 member 1"/>
    <property type="match status" value="1"/>
</dbReference>
<keyword evidence="6 8" id="KW-0472">Membrane</keyword>
<feature type="transmembrane region" description="Helical" evidence="8">
    <location>
        <begin position="556"/>
        <end position="578"/>
    </location>
</feature>
<keyword evidence="9" id="KW-1185">Reference proteome</keyword>
<feature type="transmembrane region" description="Helical" evidence="8">
    <location>
        <begin position="351"/>
        <end position="371"/>
    </location>
</feature>
<dbReference type="NCBIfam" id="TIGR00806">
    <property type="entry name" value="rfc"/>
    <property type="match status" value="1"/>
</dbReference>